<dbReference type="RefSeq" id="WP_015361628.1">
    <property type="nucleotide sequence ID" value="NZ_QKZR01000001.1"/>
</dbReference>
<dbReference type="Proteomes" id="UP000248584">
    <property type="component" value="Unassembled WGS sequence"/>
</dbReference>
<accession>A0ABX5Q1J9</accession>
<evidence type="ECO:0000313" key="2">
    <source>
        <dbReference type="Proteomes" id="UP000248584"/>
    </source>
</evidence>
<proteinExistence type="predicted"/>
<organism evidence="1 2">
    <name type="scientific">Nonlabens dokdonensis</name>
    <dbReference type="NCBI Taxonomy" id="328515"/>
    <lineage>
        <taxon>Bacteria</taxon>
        <taxon>Pseudomonadati</taxon>
        <taxon>Bacteroidota</taxon>
        <taxon>Flavobacteriia</taxon>
        <taxon>Flavobacteriales</taxon>
        <taxon>Flavobacteriaceae</taxon>
        <taxon>Nonlabens</taxon>
    </lineage>
</organism>
<gene>
    <name evidence="1" type="ORF">LX97_00807</name>
</gene>
<reference evidence="1 2" key="1">
    <citation type="submission" date="2018-06" db="EMBL/GenBank/DDBJ databases">
        <title>Genomic Encyclopedia of Archaeal and Bacterial Type Strains, Phase II (KMG-II): from individual species to whole genera.</title>
        <authorList>
            <person name="Goeker M."/>
        </authorList>
    </citation>
    <scope>NUCLEOTIDE SEQUENCE [LARGE SCALE GENOMIC DNA]</scope>
    <source>
        <strain evidence="1 2">DSM 17205</strain>
    </source>
</reference>
<sequence>MGIETMPVRFHYFDLKMVPLASQRGKYTSSSLLKACITEINRARKDDHNAIVLDRNHKNSKELKRELFISTIAIKQPENKYKGTIHLIRDNKNPMLVDRETYKLAPMNEVKNGSMIAETTHFYIDFSKEIPLVCCEFNNDGPRISDIEYYFRQIGAKVLNLSYSCQAERRSSGDIKTFLKNLNDVINIKIKAKPSKLPYLTNKLNESFIARMQGLSNTIENAAIKVETSFRAPGLRKTKSIAGIAFVKRVLGKVTEEEEIIEALEDFSVIYDSNSGTQETFNLTGSLVEFTVDCPLTKGRTLESKQLFNLANVEFDDYINRTNQSVSS</sequence>
<dbReference type="EMBL" id="QKZR01000001">
    <property type="protein sequence ID" value="PZX43802.1"/>
    <property type="molecule type" value="Genomic_DNA"/>
</dbReference>
<comment type="caution">
    <text evidence="1">The sequence shown here is derived from an EMBL/GenBank/DDBJ whole genome shotgun (WGS) entry which is preliminary data.</text>
</comment>
<keyword evidence="2" id="KW-1185">Reference proteome</keyword>
<name>A0ABX5Q1J9_9FLAO</name>
<protein>
    <submittedName>
        <fullName evidence="1">Uncharacterized protein</fullName>
    </submittedName>
</protein>
<evidence type="ECO:0000313" key="1">
    <source>
        <dbReference type="EMBL" id="PZX43802.1"/>
    </source>
</evidence>